<dbReference type="Proteomes" id="UP000661077">
    <property type="component" value="Unassembled WGS sequence"/>
</dbReference>
<organism evidence="1 2">
    <name type="scientific">Steroidobacter gossypii</name>
    <dbReference type="NCBI Taxonomy" id="2805490"/>
    <lineage>
        <taxon>Bacteria</taxon>
        <taxon>Pseudomonadati</taxon>
        <taxon>Pseudomonadota</taxon>
        <taxon>Gammaproteobacteria</taxon>
        <taxon>Steroidobacterales</taxon>
        <taxon>Steroidobacteraceae</taxon>
        <taxon>Steroidobacter</taxon>
    </lineage>
</organism>
<reference evidence="1 2" key="1">
    <citation type="journal article" date="2021" name="Int. J. Syst. Evol. Microbiol.">
        <title>Steroidobacter gossypii sp. nov., isolated from soil of cotton cropping field.</title>
        <authorList>
            <person name="Huang R."/>
            <person name="Yang S."/>
            <person name="Zhen C."/>
            <person name="Liu W."/>
        </authorList>
    </citation>
    <scope>NUCLEOTIDE SEQUENCE [LARGE SCALE GENOMIC DNA]</scope>
    <source>
        <strain evidence="1 2">S1-65</strain>
    </source>
</reference>
<gene>
    <name evidence="1" type="ORF">JM946_20340</name>
</gene>
<name>A0ABS1X1K6_9GAMM</name>
<sequence>MTIEREFDPDATLEMPRPVLIDPELEEEDPEKTLVREDWESKVIRRVAPHVAAVQSTVAEDAAIESRFGWETETLRLLSRVVAREQGEE</sequence>
<proteinExistence type="predicted"/>
<protein>
    <submittedName>
        <fullName evidence="1">Uncharacterized protein</fullName>
    </submittedName>
</protein>
<evidence type="ECO:0000313" key="1">
    <source>
        <dbReference type="EMBL" id="MBM0107091.1"/>
    </source>
</evidence>
<dbReference type="RefSeq" id="WP_203169199.1">
    <property type="nucleotide sequence ID" value="NZ_JAEVLS010000004.1"/>
</dbReference>
<comment type="caution">
    <text evidence="1">The sequence shown here is derived from an EMBL/GenBank/DDBJ whole genome shotgun (WGS) entry which is preliminary data.</text>
</comment>
<evidence type="ECO:0000313" key="2">
    <source>
        <dbReference type="Proteomes" id="UP000661077"/>
    </source>
</evidence>
<dbReference type="EMBL" id="JAEVLS010000004">
    <property type="protein sequence ID" value="MBM0107091.1"/>
    <property type="molecule type" value="Genomic_DNA"/>
</dbReference>
<keyword evidence="2" id="KW-1185">Reference proteome</keyword>
<accession>A0ABS1X1K6</accession>